<protein>
    <submittedName>
        <fullName evidence="2">Uncharacterized protein</fullName>
    </submittedName>
</protein>
<proteinExistence type="predicted"/>
<dbReference type="Proteomes" id="UP000236319">
    <property type="component" value="Unassembled WGS sequence"/>
</dbReference>
<organism evidence="2 3">
    <name type="scientific">Babesia ovata</name>
    <dbReference type="NCBI Taxonomy" id="189622"/>
    <lineage>
        <taxon>Eukaryota</taxon>
        <taxon>Sar</taxon>
        <taxon>Alveolata</taxon>
        <taxon>Apicomplexa</taxon>
        <taxon>Aconoidasida</taxon>
        <taxon>Piroplasmida</taxon>
        <taxon>Babesiidae</taxon>
        <taxon>Babesia</taxon>
    </lineage>
</organism>
<comment type="caution">
    <text evidence="2">The sequence shown here is derived from an EMBL/GenBank/DDBJ whole genome shotgun (WGS) entry which is preliminary data.</text>
</comment>
<dbReference type="EMBL" id="BDSA01000009">
    <property type="protein sequence ID" value="GBE62942.1"/>
    <property type="molecule type" value="Genomic_DNA"/>
</dbReference>
<keyword evidence="1" id="KW-0472">Membrane</keyword>
<dbReference type="VEuPathDB" id="PiroplasmaDB:BOVATA_044350"/>
<evidence type="ECO:0000313" key="2">
    <source>
        <dbReference type="EMBL" id="GBE62942.1"/>
    </source>
</evidence>
<keyword evidence="1" id="KW-0812">Transmembrane</keyword>
<evidence type="ECO:0000256" key="1">
    <source>
        <dbReference type="SAM" id="Phobius"/>
    </source>
</evidence>
<keyword evidence="1" id="KW-1133">Transmembrane helix</keyword>
<gene>
    <name evidence="2" type="ORF">BOVATA_044350</name>
</gene>
<accession>A0A2H6KIX5</accession>
<reference evidence="2 3" key="1">
    <citation type="journal article" date="2017" name="BMC Genomics">
        <title>Whole-genome assembly of Babesia ovata and comparative genomics between closely related pathogens.</title>
        <authorList>
            <person name="Yamagishi J."/>
            <person name="Asada M."/>
            <person name="Hakimi H."/>
            <person name="Tanaka T.Q."/>
            <person name="Sugimoto C."/>
            <person name="Kawazu S."/>
        </authorList>
    </citation>
    <scope>NUCLEOTIDE SEQUENCE [LARGE SCALE GENOMIC DNA]</scope>
    <source>
        <strain evidence="2 3">Miyake</strain>
    </source>
</reference>
<keyword evidence="3" id="KW-1185">Reference proteome</keyword>
<name>A0A2H6KIX5_9APIC</name>
<feature type="transmembrane region" description="Helical" evidence="1">
    <location>
        <begin position="1651"/>
        <end position="1674"/>
    </location>
</feature>
<sequence>MDQQRLSSLEGEVRDGIDVIVKLTQFSGSEKSIVELINTEIKRLNKQHKDCETCQKSLPSSDCGQHKKLEDLQEKLKTLTQNNNNSPRELLNNLCTGLEKFLGYQDGNYTGKGIVYSDLDRLCDGVMSFLHGVLESVKDDESVTTYDKDASNKISSLPEKLAITQVSDALGAWDKELSWRTWTLNDALSTLQNNNVAHFSELLSFLNMSPPDKVAGRLGLCIQEAEKLQQAYKQADTHYNNLDRHLKINLKDAMYRVQLEVDKFVAAASNSGLKAVVEKAGGELSDLKWKVERKVHSAVGTMVDDIVVKFNEQIKAPIKDIRSTLIEVEKDLLKWIEEAGKIIKKVIGKCDAIVAKLEGTTVDGTENPEREAVKTAAGKLYYHAQSLWTAANSAKKLVEKLAADAKQTLTTRATYIEEQLKNIKASVEFKVSEAAKAVELLDDKLNVDMQALKEKISKSVKDYIGKLAEALGKGMGSATGTWKGNARPGVKALQDAVAAWKTTDMAKFGESFGKVLSEATTGGMTGELGQYIEWVLYNLMKVGQHMKSNKPDIVLNELKQSIGDKIEGKFATSFAKIGNYYAFEQYNPQRDTARGKINDVKNADNFNKLDKYDVDVCGADGKKLETKIEDIKLGVQDALNSAIGSIDKPKVLSDALIDVTSALNTFTDAVKNLVNGGSFMDNENNKGAKKLLQDVHQMINNGTWIDEKVKGLTEIKGRIHNLQNGVFAQLFSYADNFYDHVVKDQANLAIKQINEFIEENIHNATETIQDEARNTYYSRISKMLDEMKESINWEITVIDKAIRSDLHTGVKGFLKHFMGNIEISGIPSSEKKLEALTKRENSDPKKGFITLSTALNDYLRPIFTYVIGEVKSVFPNTPAAVGDAMITHPYREEIESVKNAFDALLQHLEVEENIYHFDYDFQNLLAALTDAVNGLSPDKFGATSCNVLDVLKKGMLSFTEQLQTAYVNKYCDQEYVNADGPKYAKLFMSILRGVIVGLEKVNEKCNGSGEWKDYKICEKEGKEKNPLGVFFENSGFKVPPNDGSKQGGELKWKVDWNGKNVFDLFTDSKTGLFKDVSGAYESDVLDRLHALLHNYYSACHLNHIPTPATPTSVYKMLIWLSGFWYNPMYDKVCVYVRDLFDKPKEESKLQDPSSYALDATTLFSATTITDTLSDVCDHAEKTLVAILGFGHAEGEYAVEFTDNSHKLLYPSSPSQCFDTLSEILYRLYHQLNFLFIQCSRTYDANTWRECWYGSGIGGSSWECNKTQCANQECPQKADQKGNQNGNQGGNRLVTQTCDQHPMCGLKSPLQSFLEDGLPGFLPHSFKTPGCKLTCTVSNHRGIPCKTPMGFGDIATTSSHTKTGAHLRDVLREFCGDSESPLTKLCSLLTCLSQRTPQTLDDLFAFYFCYLYGWNDKDMMRKKHQKGAFDESVKKAYFNKQYDDLDVTPMFESSVHGSGDTSSHLKGDLYSLHRCDYEGNSEISCGRYLQPMGMNIWNTFSNKNADKYLSWVVYLTETFYDLLEKLLKECCDNCNKPGTKCYIKSCDVTCKVKAAYESDDTAKDLKNKHHSQDCKSIANCPFTRPTLAKYGFVFQSSYNLSGIYGPEKVRTCRDFCATLKRILNDVEKDEAPLAKLIYRTIPNFLWAIRTPFSYLLLALWSLSLLYLLHIAVVRLDVLRIRSHLRSPSSHRIAAQSLLAAARVRALANVKYFSP</sequence>
<evidence type="ECO:0000313" key="3">
    <source>
        <dbReference type="Proteomes" id="UP000236319"/>
    </source>
</evidence>
<dbReference type="RefSeq" id="XP_028869185.1">
    <property type="nucleotide sequence ID" value="XM_029013352.1"/>
</dbReference>
<dbReference type="GeneID" id="39876712"/>